<sequence length="1230" mass="138917">MAPWSSRRGSQPNNNSNGDLISRIHNTALHTPTTLPALYSTNLPNTSNGNRLELSFSNANADSSSDESDLHPSRPQSSKPRRPQHTRSMSQPFPSLFSSKKKRQNSVGAPPPDLGFADDDSAMPRQAPKTHARNPSHTRNGPVGSKDFTTGNCMTCGSLVRWPRELKVFKCTICTTVNDLEPLSADHDGSKSRRDASQDPTQSVPTRGRSKGNRKRTITNIGAGLHISIEQTKRLVQQSIQSFLSKKLHSIPEPPTEAPPQPPPQSKLSFSSRMQAAGQSLAPVDFRQEAAPSSESPTIQVSHYAFDEEPTLRSSPAQPNPTPMRSFSSSYTERPPVRKILQERGPKEPKEQRKLPDQSEGDPKRIFKALEDYIVACFGSFECINSSFLTHTHRQPIRCRSESTRRKPMLPSEPREQRGHRREPSGNHAAREPREEQFTPQFEDGSCDLDPKLLLLGDFAENGTWWMGNQEDSRPRRPSTNRVERSFSSAPVNTKTPQMSWGDLIKWYTTIVNPAEGWFAIYEEMCQGKGFLTPSQRELQLMERELLQGQEHARRVLLKATEMLLRRPGRPLKDPADLRFLLIILENPLLHEHETLFRGILQFEKNLPSGPRSIQQRKASTPESGPVSGQHSGIIKRIVGLVSNSSAECHNQLIAWFSRHHPSRFIRTKELASGFLTYRMIRQSGKKQEVKVDITAGLIPQMQEGRSGAYLYDEIHRANSSKKAKEPEKKIMYAEDWQIRASSRVLALLFAANNLPHSRRNEESPSGSAEGRSSVHSHGQILPTSDFYNSMIDYTDLVADFENWEARRSKFTFCQYPFLLSIWAKNHILEHDARRQMQSKARDAFFDSIMSRKAINQFLELTVRRDCLVDDSLKAVSEVIGSGSEDIKKGLRITFSGEEGVDAGGLRKEWFLLLAREVFNPDHGLFLYDEDSQYCYFNPNAFETSDQFFLVGVVMGLAIYNSTILDVALPPFAFRKLIASAPTHGTGASAHPRPPMRYTLEDLAEYRPRLARGLRQLLEYEGNVEDTFCLDFVIDMDKYGTQVQVPLCPGGERIPVTNSNRREYVDLYVRYIIDVSVTRQFEPFKRGFYTVCGGNALSLFRPEEIELLVRGSDEALDINSLRGVAEYDNWGTKKPDGSEPVIDWFWETFQAATSQDQRKLLLFITGSDRIPAMGAAVLPIKISCLGEDEGRFPIARTCFNMLSLSRYKSKERLEKLLWTAVHESEGFGIK</sequence>
<proteinExistence type="predicted"/>
<accession>A0A420Q3X4</accession>
<feature type="region of interest" description="Disordered" evidence="6">
    <location>
        <begin position="308"/>
        <end position="363"/>
    </location>
</feature>
<feature type="region of interest" description="Disordered" evidence="6">
    <location>
        <begin position="181"/>
        <end position="219"/>
    </location>
</feature>
<dbReference type="EC" id="2.3.2.26" evidence="2"/>
<feature type="compositionally biased region" description="Polar residues" evidence="6">
    <location>
        <begin position="7"/>
        <end position="19"/>
    </location>
</feature>
<feature type="region of interest" description="Disordered" evidence="6">
    <location>
        <begin position="1"/>
        <end position="27"/>
    </location>
</feature>
<feature type="compositionally biased region" description="Basic and acidic residues" evidence="6">
    <location>
        <begin position="413"/>
        <end position="437"/>
    </location>
</feature>
<dbReference type="Gene3D" id="3.30.2410.10">
    <property type="entry name" value="Hect, E3 ligase catalytic domain"/>
    <property type="match status" value="1"/>
</dbReference>
<dbReference type="AlphaFoldDB" id="A0A420Q3X4"/>
<organism evidence="7 8">
    <name type="scientific">Fusarium oxysporum</name>
    <name type="common">Fusarium vascular wilt</name>
    <dbReference type="NCBI Taxonomy" id="5507"/>
    <lineage>
        <taxon>Eukaryota</taxon>
        <taxon>Fungi</taxon>
        <taxon>Dikarya</taxon>
        <taxon>Ascomycota</taxon>
        <taxon>Pezizomycotina</taxon>
        <taxon>Sordariomycetes</taxon>
        <taxon>Hypocreomycetidae</taxon>
        <taxon>Hypocreales</taxon>
        <taxon>Nectriaceae</taxon>
        <taxon>Fusarium</taxon>
        <taxon>Fusarium oxysporum species complex</taxon>
    </lineage>
</organism>
<evidence type="ECO:0000256" key="5">
    <source>
        <dbReference type="PROSITE-ProRule" id="PRU00104"/>
    </source>
</evidence>
<dbReference type="SMART" id="SM00119">
    <property type="entry name" value="HECTc"/>
    <property type="match status" value="1"/>
</dbReference>
<dbReference type="InterPro" id="IPR035983">
    <property type="entry name" value="Hect_E3_ubiquitin_ligase"/>
</dbReference>
<dbReference type="SUPFAM" id="SSF56204">
    <property type="entry name" value="Hect, E3 ligase catalytic domain"/>
    <property type="match status" value="1"/>
</dbReference>
<evidence type="ECO:0000256" key="3">
    <source>
        <dbReference type="ARBA" id="ARBA00022679"/>
    </source>
</evidence>
<dbReference type="VEuPathDB" id="FungiDB:FOC1_g10014180"/>
<feature type="region of interest" description="Disordered" evidence="6">
    <location>
        <begin position="58"/>
        <end position="150"/>
    </location>
</feature>
<feature type="compositionally biased region" description="Basic and acidic residues" evidence="6">
    <location>
        <begin position="184"/>
        <end position="197"/>
    </location>
</feature>
<dbReference type="Gene3D" id="3.30.2160.10">
    <property type="entry name" value="Hect, E3 ligase catalytic domain"/>
    <property type="match status" value="1"/>
</dbReference>
<feature type="active site" description="Glycyl thioester intermediate" evidence="5">
    <location>
        <position position="1198"/>
    </location>
</feature>
<feature type="region of interest" description="Disordered" evidence="6">
    <location>
        <begin position="611"/>
        <end position="630"/>
    </location>
</feature>
<feature type="compositionally biased region" description="Polar residues" evidence="6">
    <location>
        <begin position="312"/>
        <end position="332"/>
    </location>
</feature>
<dbReference type="VEuPathDB" id="FungiDB:FOZG_03674"/>
<name>A0A420Q3X4_FUSOX</name>
<dbReference type="PROSITE" id="PS50237">
    <property type="entry name" value="HECT"/>
    <property type="match status" value="1"/>
</dbReference>
<dbReference type="GO" id="GO:0000209">
    <property type="term" value="P:protein polyubiquitination"/>
    <property type="evidence" value="ECO:0007669"/>
    <property type="project" value="InterPro"/>
</dbReference>
<dbReference type="FunFam" id="3.30.2160.10:FF:000004">
    <property type="entry name" value="probable E3 ubiquitin-protein ligase HERC4 isoform X1"/>
    <property type="match status" value="1"/>
</dbReference>
<keyword evidence="3" id="KW-0808">Transferase</keyword>
<feature type="region of interest" description="Disordered" evidence="6">
    <location>
        <begin position="392"/>
        <end position="446"/>
    </location>
</feature>
<feature type="compositionally biased region" description="Polar residues" evidence="6">
    <location>
        <begin position="86"/>
        <end position="98"/>
    </location>
</feature>
<dbReference type="VEuPathDB" id="FungiDB:FOMG_03752"/>
<evidence type="ECO:0000256" key="2">
    <source>
        <dbReference type="ARBA" id="ARBA00012485"/>
    </source>
</evidence>
<dbReference type="PANTHER" id="PTHR45700">
    <property type="entry name" value="UBIQUITIN-PROTEIN LIGASE E3C"/>
    <property type="match status" value="1"/>
</dbReference>
<gene>
    <name evidence="7" type="ORF">BFJ68_g13202</name>
</gene>
<dbReference type="VEuPathDB" id="FungiDB:FOXG_08021"/>
<feature type="compositionally biased region" description="Pro residues" evidence="6">
    <location>
        <begin position="252"/>
        <end position="265"/>
    </location>
</feature>
<dbReference type="EMBL" id="MRCY01000094">
    <property type="protein sequence ID" value="RKK99463.1"/>
    <property type="molecule type" value="Genomic_DNA"/>
</dbReference>
<feature type="region of interest" description="Disordered" evidence="6">
    <location>
        <begin position="250"/>
        <end position="281"/>
    </location>
</feature>
<dbReference type="PANTHER" id="PTHR45700:SF9">
    <property type="entry name" value="HECT-TYPE E3 UBIQUITIN TRANSFERASE"/>
    <property type="match status" value="1"/>
</dbReference>
<dbReference type="VEuPathDB" id="FungiDB:FOC4_g10012960"/>
<feature type="compositionally biased region" description="Polar residues" evidence="6">
    <location>
        <begin position="266"/>
        <end position="278"/>
    </location>
</feature>
<dbReference type="VEuPathDB" id="FungiDB:HZS61_013733"/>
<comment type="catalytic activity">
    <reaction evidence="1">
        <text>S-ubiquitinyl-[E2 ubiquitin-conjugating enzyme]-L-cysteine + [acceptor protein]-L-lysine = [E2 ubiquitin-conjugating enzyme]-L-cysteine + N(6)-ubiquitinyl-[acceptor protein]-L-lysine.</text>
        <dbReference type="EC" id="2.3.2.26"/>
    </reaction>
</comment>
<protein>
    <recommendedName>
        <fullName evidence="2">HECT-type E3 ubiquitin transferase</fullName>
        <ecNumber evidence="2">2.3.2.26</ecNumber>
    </recommendedName>
</protein>
<dbReference type="GO" id="GO:0061630">
    <property type="term" value="F:ubiquitin protein ligase activity"/>
    <property type="evidence" value="ECO:0007669"/>
    <property type="project" value="UniProtKB-EC"/>
</dbReference>
<dbReference type="CDD" id="cd00078">
    <property type="entry name" value="HECTc"/>
    <property type="match status" value="1"/>
</dbReference>
<keyword evidence="4 5" id="KW-0833">Ubl conjugation pathway</keyword>
<dbReference type="InterPro" id="IPR044611">
    <property type="entry name" value="E3A/B/C-like"/>
</dbReference>
<evidence type="ECO:0000256" key="4">
    <source>
        <dbReference type="ARBA" id="ARBA00022786"/>
    </source>
</evidence>
<feature type="region of interest" description="Disordered" evidence="6">
    <location>
        <begin position="466"/>
        <end position="494"/>
    </location>
</feature>
<dbReference type="InterPro" id="IPR000569">
    <property type="entry name" value="HECT_dom"/>
</dbReference>
<feature type="compositionally biased region" description="Basic residues" evidence="6">
    <location>
        <begin position="208"/>
        <end position="217"/>
    </location>
</feature>
<evidence type="ECO:0000256" key="1">
    <source>
        <dbReference type="ARBA" id="ARBA00000885"/>
    </source>
</evidence>
<comment type="caution">
    <text evidence="7">The sequence shown here is derived from an EMBL/GenBank/DDBJ whole genome shotgun (WGS) entry which is preliminary data.</text>
</comment>
<evidence type="ECO:0000313" key="7">
    <source>
        <dbReference type="EMBL" id="RKK99463.1"/>
    </source>
</evidence>
<dbReference type="Gene3D" id="3.90.1750.10">
    <property type="entry name" value="Hect, E3 ligase catalytic domains"/>
    <property type="match status" value="1"/>
</dbReference>
<reference evidence="7 8" key="1">
    <citation type="journal article" date="2018" name="Sci. Rep.">
        <title>Characterisation of pathogen-specific regions and novel effector candidates in Fusarium oxysporum f. sp. cepae.</title>
        <authorList>
            <person name="Armitage A.D."/>
            <person name="Taylor A."/>
            <person name="Sobczyk M.K."/>
            <person name="Baxter L."/>
            <person name="Greenfield B.P."/>
            <person name="Bates H.J."/>
            <person name="Wilson F."/>
            <person name="Jackson A.C."/>
            <person name="Ott S."/>
            <person name="Harrison R.J."/>
            <person name="Clarkson J.P."/>
        </authorList>
    </citation>
    <scope>NUCLEOTIDE SEQUENCE [LARGE SCALE GENOMIC DNA]</scope>
    <source>
        <strain evidence="7 8">Fo_A28</strain>
    </source>
</reference>
<dbReference type="Proteomes" id="UP000285860">
    <property type="component" value="Unassembled WGS sequence"/>
</dbReference>
<dbReference type="VEuPathDB" id="FungiDB:FOIG_03305"/>
<evidence type="ECO:0000256" key="6">
    <source>
        <dbReference type="SAM" id="MobiDB-lite"/>
    </source>
</evidence>
<feature type="region of interest" description="Disordered" evidence="6">
    <location>
        <begin position="758"/>
        <end position="778"/>
    </location>
</feature>
<dbReference type="Pfam" id="PF00632">
    <property type="entry name" value="HECT"/>
    <property type="match status" value="1"/>
</dbReference>
<feature type="compositionally biased region" description="Basic and acidic residues" evidence="6">
    <location>
        <begin position="340"/>
        <end position="363"/>
    </location>
</feature>
<evidence type="ECO:0000313" key="8">
    <source>
        <dbReference type="Proteomes" id="UP000285860"/>
    </source>
</evidence>
<feature type="compositionally biased region" description="Polar residues" evidence="6">
    <location>
        <begin position="478"/>
        <end position="494"/>
    </location>
</feature>
<feature type="compositionally biased region" description="Polar residues" evidence="6">
    <location>
        <begin position="612"/>
        <end position="630"/>
    </location>
</feature>